<dbReference type="SMART" id="SM00086">
    <property type="entry name" value="PAC"/>
    <property type="match status" value="1"/>
</dbReference>
<dbReference type="InterPro" id="IPR036890">
    <property type="entry name" value="HATPase_C_sf"/>
</dbReference>
<evidence type="ECO:0000256" key="2">
    <source>
        <dbReference type="ARBA" id="ARBA00012438"/>
    </source>
</evidence>
<dbReference type="InterPro" id="IPR003661">
    <property type="entry name" value="HisK_dim/P_dom"/>
</dbReference>
<dbReference type="PANTHER" id="PTHR43065">
    <property type="entry name" value="SENSOR HISTIDINE KINASE"/>
    <property type="match status" value="1"/>
</dbReference>
<dbReference type="InterPro" id="IPR005467">
    <property type="entry name" value="His_kinase_dom"/>
</dbReference>
<dbReference type="InterPro" id="IPR035965">
    <property type="entry name" value="PAS-like_dom_sf"/>
</dbReference>
<dbReference type="SUPFAM" id="SSF55874">
    <property type="entry name" value="ATPase domain of HSP90 chaperone/DNA topoisomerase II/histidine kinase"/>
    <property type="match status" value="1"/>
</dbReference>
<dbReference type="Pfam" id="PF00072">
    <property type="entry name" value="Response_reg"/>
    <property type="match status" value="1"/>
</dbReference>
<evidence type="ECO:0000259" key="6">
    <source>
        <dbReference type="PROSITE" id="PS50110"/>
    </source>
</evidence>
<dbReference type="CDD" id="cd00082">
    <property type="entry name" value="HisKA"/>
    <property type="match status" value="1"/>
</dbReference>
<dbReference type="SMART" id="SM00091">
    <property type="entry name" value="PAS"/>
    <property type="match status" value="5"/>
</dbReference>
<evidence type="ECO:0000256" key="1">
    <source>
        <dbReference type="ARBA" id="ARBA00000085"/>
    </source>
</evidence>
<dbReference type="InterPro" id="IPR000014">
    <property type="entry name" value="PAS"/>
</dbReference>
<dbReference type="Gene3D" id="3.40.50.2300">
    <property type="match status" value="1"/>
</dbReference>
<keyword evidence="10" id="KW-1185">Reference proteome</keyword>
<dbReference type="STRING" id="1121416.SAMN02745220_02077"/>
<dbReference type="GO" id="GO:0005524">
    <property type="term" value="F:ATP binding"/>
    <property type="evidence" value="ECO:0007669"/>
    <property type="project" value="UniProtKB-KW"/>
</dbReference>
<reference evidence="9 10" key="1">
    <citation type="submission" date="2016-12" db="EMBL/GenBank/DDBJ databases">
        <authorList>
            <person name="Song W.-J."/>
            <person name="Kurnit D.M."/>
        </authorList>
    </citation>
    <scope>NUCLEOTIDE SEQUENCE [LARGE SCALE GENOMIC DNA]</scope>
    <source>
        <strain evidence="9 10">DSM 18488</strain>
    </source>
</reference>
<evidence type="ECO:0000256" key="3">
    <source>
        <dbReference type="ARBA" id="ARBA00022553"/>
    </source>
</evidence>
<dbReference type="InterPro" id="IPR001610">
    <property type="entry name" value="PAC"/>
</dbReference>
<name>A0A1M7Y6A7_9BACT</name>
<feature type="domain" description="PAC" evidence="8">
    <location>
        <begin position="585"/>
        <end position="639"/>
    </location>
</feature>
<keyword evidence="3 4" id="KW-0597">Phosphoprotein</keyword>
<dbReference type="PROSITE" id="PS50113">
    <property type="entry name" value="PAC"/>
    <property type="match status" value="1"/>
</dbReference>
<evidence type="ECO:0000259" key="7">
    <source>
        <dbReference type="PROSITE" id="PS50112"/>
    </source>
</evidence>
<dbReference type="Gene3D" id="1.10.287.130">
    <property type="match status" value="1"/>
</dbReference>
<dbReference type="PROSITE" id="PS50109">
    <property type="entry name" value="HIS_KIN"/>
    <property type="match status" value="1"/>
</dbReference>
<dbReference type="PRINTS" id="PR00344">
    <property type="entry name" value="BCTRLSENSOR"/>
</dbReference>
<organism evidence="9 10">
    <name type="scientific">Desulfopila aestuarii DSM 18488</name>
    <dbReference type="NCBI Taxonomy" id="1121416"/>
    <lineage>
        <taxon>Bacteria</taxon>
        <taxon>Pseudomonadati</taxon>
        <taxon>Thermodesulfobacteriota</taxon>
        <taxon>Desulfobulbia</taxon>
        <taxon>Desulfobulbales</taxon>
        <taxon>Desulfocapsaceae</taxon>
        <taxon>Desulfopila</taxon>
    </lineage>
</organism>
<dbReference type="Gene3D" id="3.30.450.20">
    <property type="entry name" value="PAS domain"/>
    <property type="match status" value="4"/>
</dbReference>
<gene>
    <name evidence="9" type="ORF">SAMN02745220_02077</name>
</gene>
<dbReference type="Proteomes" id="UP000184603">
    <property type="component" value="Unassembled WGS sequence"/>
</dbReference>
<proteinExistence type="predicted"/>
<feature type="domain" description="PAS" evidence="7">
    <location>
        <begin position="514"/>
        <end position="560"/>
    </location>
</feature>
<dbReference type="SMART" id="SM00387">
    <property type="entry name" value="HATPase_c"/>
    <property type="match status" value="1"/>
</dbReference>
<evidence type="ECO:0000313" key="9">
    <source>
        <dbReference type="EMBL" id="SHO47971.1"/>
    </source>
</evidence>
<dbReference type="SMART" id="SM00388">
    <property type="entry name" value="HisKA"/>
    <property type="match status" value="1"/>
</dbReference>
<accession>A0A1M7Y6A7</accession>
<dbReference type="SUPFAM" id="SSF55785">
    <property type="entry name" value="PYP-like sensor domain (PAS domain)"/>
    <property type="match status" value="4"/>
</dbReference>
<dbReference type="InterPro" id="IPR036097">
    <property type="entry name" value="HisK_dim/P_sf"/>
</dbReference>
<dbReference type="EMBL" id="FRFE01000008">
    <property type="protein sequence ID" value="SHO47971.1"/>
    <property type="molecule type" value="Genomic_DNA"/>
</dbReference>
<dbReference type="InterPro" id="IPR011006">
    <property type="entry name" value="CheY-like_superfamily"/>
</dbReference>
<dbReference type="InterPro" id="IPR004358">
    <property type="entry name" value="Sig_transdc_His_kin-like_C"/>
</dbReference>
<evidence type="ECO:0000313" key="10">
    <source>
        <dbReference type="Proteomes" id="UP000184603"/>
    </source>
</evidence>
<protein>
    <recommendedName>
        <fullName evidence="2">histidine kinase</fullName>
        <ecNumber evidence="2">2.7.13.3</ecNumber>
    </recommendedName>
</protein>
<dbReference type="CDD" id="cd17546">
    <property type="entry name" value="REC_hyHK_CKI1_RcsC-like"/>
    <property type="match status" value="1"/>
</dbReference>
<dbReference type="PANTHER" id="PTHR43065:SF42">
    <property type="entry name" value="TWO-COMPONENT SENSOR PPRA"/>
    <property type="match status" value="1"/>
</dbReference>
<sequence length="1011" mass="112478">MLNVSQAGAVVVSPDHTRNPAAHTCRSGIVLLTAAGKVFWCDKPAADIFGRDVTGCVWAELLEKMMIASQEAEIGRCLPKNISDVLHPLTAKILLSGRSLHPMDVDISLAPIPEENGTVKQVVLTLTPATSMRGLAVSSPNTPVGRELGRSDAHRSILYEGILRITGTGVLSIDRGGFVIYLNREAGELLTISPDIELPRKLMNLLPEDVGQKWLEAIRFVFHYRCDNSFIESWGARHFQIDLGPVFGPDGSVESVVAAVRDVTGQWLSEIRYRELFRQTERGVLICESHDDGLTFTIKDLNSAAQKICDTTREKGVGQSVFEIMPGIENSGLPEAMGRVYKTTSEEHMPSFFEGVSGGRMWLDFSIFTLPNRELVVTFEDITVKYKTEQILRRSKEEWEKTFDALSDIVTIQDRHMRIIRANRAARTMFDLSFNDLIGNRCYEVFQGYSQPCEGCPVLNTCEDCSTHSGLIYNEKLSKTFDVHSSPIFDEQGQLKWLVQIARDVTQTLQQEAERRLLSAAIEQASESVVITDLDGMQQYVNPAFCETTGYTREEAIGQTAGILQSGVHDREFYSKMWNTLLAGKVWRGRLTNRKKNGILFKEDATISPVVDGSGKITNYIALKRDITREDSLEKQLQHAMKMEAIGTLAGGIAHDFNNILSAVIGYGYIAKGKLEKDNPVQEDLDQILLGGDRATDLVKQILTFARQETQDRFRPLLLQYIVKEVLKLMRSSLPATIRLNHFIDGSCGPIMADSSQVHQLLMNLLTNAKQSIGAEHGEITIRLTQHQKIVDGLVGMTGAYLHLSVEDTGCGMEPKQLERIFDPFFTTRAKEHGTGLGLSVVHGIVKKHNGEIDVTSTPGKGTVFDVYFNVAKSDPADIQEIHGPESRGSERIMLIDDEEVVGKVHERMLSKLGYRVTLFNSSLEAVKTFRDNPKCCDLVVTDMTMPNMTGAELAREMLSLRPDLPIIVVTGYSEAMDTEKAARIGIRHLLMKPVDRVDFSLRVKEALRGG</sequence>
<dbReference type="AlphaFoldDB" id="A0A1M7Y6A7"/>
<dbReference type="InterPro" id="IPR013656">
    <property type="entry name" value="PAS_4"/>
</dbReference>
<dbReference type="InterPro" id="IPR000700">
    <property type="entry name" value="PAS-assoc_C"/>
</dbReference>
<dbReference type="GO" id="GO:0006355">
    <property type="term" value="P:regulation of DNA-templated transcription"/>
    <property type="evidence" value="ECO:0007669"/>
    <property type="project" value="InterPro"/>
</dbReference>
<dbReference type="Pfam" id="PF00512">
    <property type="entry name" value="HisKA"/>
    <property type="match status" value="1"/>
</dbReference>
<feature type="modified residue" description="4-aspartylphosphate" evidence="4">
    <location>
        <position position="943"/>
    </location>
</feature>
<dbReference type="PROSITE" id="PS50112">
    <property type="entry name" value="PAS"/>
    <property type="match status" value="1"/>
</dbReference>
<evidence type="ECO:0000259" key="5">
    <source>
        <dbReference type="PROSITE" id="PS50109"/>
    </source>
</evidence>
<dbReference type="PROSITE" id="PS50110">
    <property type="entry name" value="RESPONSE_REGULATORY"/>
    <property type="match status" value="1"/>
</dbReference>
<dbReference type="SUPFAM" id="SSF52172">
    <property type="entry name" value="CheY-like"/>
    <property type="match status" value="1"/>
</dbReference>
<dbReference type="Pfam" id="PF13426">
    <property type="entry name" value="PAS_9"/>
    <property type="match status" value="2"/>
</dbReference>
<dbReference type="Gene3D" id="3.30.565.10">
    <property type="entry name" value="Histidine kinase-like ATPase, C-terminal domain"/>
    <property type="match status" value="1"/>
</dbReference>
<comment type="catalytic activity">
    <reaction evidence="1">
        <text>ATP + protein L-histidine = ADP + protein N-phospho-L-histidine.</text>
        <dbReference type="EC" id="2.7.13.3"/>
    </reaction>
</comment>
<dbReference type="SUPFAM" id="SSF47384">
    <property type="entry name" value="Homodimeric domain of signal transducing histidine kinase"/>
    <property type="match status" value="1"/>
</dbReference>
<dbReference type="InterPro" id="IPR001789">
    <property type="entry name" value="Sig_transdc_resp-reg_receiver"/>
</dbReference>
<dbReference type="SMART" id="SM00448">
    <property type="entry name" value="REC"/>
    <property type="match status" value="1"/>
</dbReference>
<dbReference type="Pfam" id="PF08448">
    <property type="entry name" value="PAS_4"/>
    <property type="match status" value="1"/>
</dbReference>
<feature type="domain" description="Histidine kinase" evidence="5">
    <location>
        <begin position="652"/>
        <end position="873"/>
    </location>
</feature>
<dbReference type="EC" id="2.7.13.3" evidence="2"/>
<dbReference type="CDD" id="cd00130">
    <property type="entry name" value="PAS"/>
    <property type="match status" value="3"/>
</dbReference>
<dbReference type="GO" id="GO:0000155">
    <property type="term" value="F:phosphorelay sensor kinase activity"/>
    <property type="evidence" value="ECO:0007669"/>
    <property type="project" value="InterPro"/>
</dbReference>
<dbReference type="Pfam" id="PF02518">
    <property type="entry name" value="HATPase_c"/>
    <property type="match status" value="1"/>
</dbReference>
<evidence type="ECO:0000259" key="8">
    <source>
        <dbReference type="PROSITE" id="PS50113"/>
    </source>
</evidence>
<dbReference type="NCBIfam" id="TIGR00229">
    <property type="entry name" value="sensory_box"/>
    <property type="match status" value="1"/>
</dbReference>
<feature type="domain" description="Response regulatory" evidence="6">
    <location>
        <begin position="892"/>
        <end position="1008"/>
    </location>
</feature>
<dbReference type="InterPro" id="IPR003594">
    <property type="entry name" value="HATPase_dom"/>
</dbReference>
<evidence type="ECO:0000256" key="4">
    <source>
        <dbReference type="PROSITE-ProRule" id="PRU00169"/>
    </source>
</evidence>